<evidence type="ECO:0000256" key="3">
    <source>
        <dbReference type="ARBA" id="ARBA00022553"/>
    </source>
</evidence>
<accession>A0A1X7TSX0</accession>
<keyword evidence="4" id="KW-0808">Transferase</keyword>
<evidence type="ECO:0000256" key="4">
    <source>
        <dbReference type="ARBA" id="ARBA00022679"/>
    </source>
</evidence>
<feature type="domain" description="Protein kinase" evidence="14">
    <location>
        <begin position="788"/>
        <end position="1137"/>
    </location>
</feature>
<evidence type="ECO:0000256" key="13">
    <source>
        <dbReference type="SAM" id="MobiDB-lite"/>
    </source>
</evidence>
<dbReference type="STRING" id="400682.A0A1X7TSX0"/>
<keyword evidence="7 12" id="KW-0067">ATP-binding</keyword>
<dbReference type="GO" id="GO:0005737">
    <property type="term" value="C:cytoplasm"/>
    <property type="evidence" value="ECO:0007669"/>
    <property type="project" value="TreeGrafter"/>
</dbReference>
<keyword evidence="8" id="KW-0652">Protein synthesis inhibitor</keyword>
<dbReference type="InterPro" id="IPR017441">
    <property type="entry name" value="Protein_kinase_ATP_BS"/>
</dbReference>
<dbReference type="Gene3D" id="3.30.200.20">
    <property type="entry name" value="Phosphorylase Kinase, domain 1"/>
    <property type="match status" value="1"/>
</dbReference>
<dbReference type="EC" id="2.7.11.1" evidence="1"/>
<dbReference type="CDD" id="cd13996">
    <property type="entry name" value="STKc_EIF2AK"/>
    <property type="match status" value="1"/>
</dbReference>
<protein>
    <recommendedName>
        <fullName evidence="1">non-specific serine/threonine protein kinase</fullName>
        <ecNumber evidence="1">2.7.11.1</ecNumber>
    </recommendedName>
</protein>
<dbReference type="PROSITE" id="PS50011">
    <property type="entry name" value="PROTEIN_KINASE_DOM"/>
    <property type="match status" value="1"/>
</dbReference>
<evidence type="ECO:0000256" key="11">
    <source>
        <dbReference type="ARBA" id="ARBA00048977"/>
    </source>
</evidence>
<evidence type="ECO:0000256" key="1">
    <source>
        <dbReference type="ARBA" id="ARBA00012513"/>
    </source>
</evidence>
<dbReference type="OrthoDB" id="5864419at2759"/>
<evidence type="ECO:0000256" key="9">
    <source>
        <dbReference type="ARBA" id="ARBA00037982"/>
    </source>
</evidence>
<dbReference type="InterPro" id="IPR050339">
    <property type="entry name" value="CC_SR_Kinase"/>
</dbReference>
<evidence type="ECO:0000313" key="15">
    <source>
        <dbReference type="EnsemblMetazoa" id="Aqu2.1.18072_001"/>
    </source>
</evidence>
<dbReference type="Pfam" id="PF13087">
    <property type="entry name" value="AAA_12"/>
    <property type="match status" value="1"/>
</dbReference>
<dbReference type="InterPro" id="IPR041677">
    <property type="entry name" value="DNA2/NAM7_AAA_11"/>
</dbReference>
<dbReference type="InterPro" id="IPR011009">
    <property type="entry name" value="Kinase-like_dom_sf"/>
</dbReference>
<evidence type="ECO:0000259" key="14">
    <source>
        <dbReference type="PROSITE" id="PS50011"/>
    </source>
</evidence>
<evidence type="ECO:0000256" key="12">
    <source>
        <dbReference type="PROSITE-ProRule" id="PRU10141"/>
    </source>
</evidence>
<comment type="similarity">
    <text evidence="9">Belongs to the protein kinase superfamily. Ser/Thr protein kinase family. GCN2 subfamily.</text>
</comment>
<dbReference type="GO" id="GO:0017148">
    <property type="term" value="P:negative regulation of translation"/>
    <property type="evidence" value="ECO:0007669"/>
    <property type="project" value="UniProtKB-KW"/>
</dbReference>
<dbReference type="GO" id="GO:0005524">
    <property type="term" value="F:ATP binding"/>
    <property type="evidence" value="ECO:0007669"/>
    <property type="project" value="UniProtKB-UniRule"/>
</dbReference>
<feature type="binding site" evidence="12">
    <location>
        <position position="817"/>
    </location>
    <ligand>
        <name>ATP</name>
        <dbReference type="ChEBI" id="CHEBI:30616"/>
    </ligand>
</feature>
<feature type="region of interest" description="Disordered" evidence="13">
    <location>
        <begin position="908"/>
        <end position="932"/>
    </location>
</feature>
<reference evidence="15" key="1">
    <citation type="submission" date="2017-05" db="UniProtKB">
        <authorList>
            <consortium name="EnsemblMetazoa"/>
        </authorList>
    </citation>
    <scope>IDENTIFICATION</scope>
</reference>
<evidence type="ECO:0000256" key="10">
    <source>
        <dbReference type="ARBA" id="ARBA00048659"/>
    </source>
</evidence>
<keyword evidence="2" id="KW-0723">Serine/threonine-protein kinase</keyword>
<keyword evidence="6" id="KW-0418">Kinase</keyword>
<dbReference type="PANTHER" id="PTHR11042:SF160">
    <property type="entry name" value="EUKARYOTIC TRANSLATION INITIATION FACTOR 2-ALPHA KINASE 1"/>
    <property type="match status" value="1"/>
</dbReference>
<sequence>WYSFGLQKEIDPDKLDQIKDDNGTREERKSDLLHLLIEPKYQIRYEDIVYFHYKIDKQSEFITLILDYIVDQRKKTEPCIPKYKKSNNPPKDMERPWQAIYEERLKAKPVPGLRQELSTENYQKKFYDTLWYEEKEHTIKLHNKCSGVYKLFVTDDVPPEVKELALKPERYKEFGYIEDDAFTYDKIEYATQASEGVKIYKSNDFYVCKALISQHNFFHVEQRLYLCFPGRTMRMLQGRSSHRKIHFKVKMKFELKHSYFSNLQHAIAVIPQYVINCLISDKHSFSRLEEKFKPQWSKYSFMKLDDVQTQALQMITSVSSRCVADSCPPPVLLNGPFGSGKTRILARAAYEVMTNGISKGDPFTRILICAHHPQSVNSFIEEYFTRIENKEGKLPYRVFHVSRYLGNPYPNSHNSHFYMTFDELENLEPEKLENVIIIASYNGSLSLYDIIDVPGYGYFNYVFLDEAAQVREPEAITPLALATHDAKIVLAGDDKQVGPKTLVLGEEAQNDGLDVSLLTRLTGHYKGMGPTAATYMTTLSINYRAHEDLLSLPELFYGKLHASENKPVWHHQGPSGYKFVCSDSRLVHDSVAANEQQQSVEACIVLEQALLYLKETEKERKPPQICIISSTRKQLNHIKQMVYRYPCYNILKEKKVKFLPSFMIQGHQFEAIFLCLLEPLKDGKIKEYFTKSLFNHFVFNTVITRAKTLVVTVGTPFEILDFEDQYISEADGEVKCWHEYLQLCKARGTISHLEPKIEKEFDERLEKRMQQNDPAPAPLRQSRVEKDFEKLGMLGKGGFGVVYHVLHKVDKGKYAIKMIPTTSGKVKREVHALSVLYHPGIVRYYNSFIDCAPVGWDDDDAMDEPSTSFGPSNSLSVQSVRTLSPIGANHNSSGTESFSIEFRDDSLQKNRSQEKGIPTHTKSTDETLTDDATDDTTSYSSLAGYQKYLFIQMELCQRKTLRDWLSINVHNRYRIKVFNFFVQILDAVIYMHDKDYIHRDLKPSNILFAMDDSIKVGDFGLVKQNVATKHSAPQSDVQGSHTSEIGTSFYVSPEQKAGHRYNERADVYSLGIILFELYFPFSTEMERDKVLGDIKSNRRLPKEFKENFYNEAKLVELMLKPISDRPSSSEIKEMDAFKQMKDQAELNCDFILPKF</sequence>
<name>A0A1X7TSX0_AMPQE</name>
<dbReference type="Gene3D" id="3.40.50.300">
    <property type="entry name" value="P-loop containing nucleotide triphosphate hydrolases"/>
    <property type="match status" value="2"/>
</dbReference>
<dbReference type="AlphaFoldDB" id="A0A1X7TSX0"/>
<dbReference type="PANTHER" id="PTHR11042">
    <property type="entry name" value="EUKARYOTIC TRANSLATION INITIATION FACTOR 2-ALPHA KINASE EIF2-ALPHA KINASE -RELATED"/>
    <property type="match status" value="1"/>
</dbReference>
<keyword evidence="3" id="KW-0597">Phosphoprotein</keyword>
<keyword evidence="5 12" id="KW-0547">Nucleotide-binding</keyword>
<dbReference type="GO" id="GO:0005634">
    <property type="term" value="C:nucleus"/>
    <property type="evidence" value="ECO:0007669"/>
    <property type="project" value="TreeGrafter"/>
</dbReference>
<comment type="catalytic activity">
    <reaction evidence="11">
        <text>L-seryl-[protein] + ATP = O-phospho-L-seryl-[protein] + ADP + H(+)</text>
        <dbReference type="Rhea" id="RHEA:17989"/>
        <dbReference type="Rhea" id="RHEA-COMP:9863"/>
        <dbReference type="Rhea" id="RHEA-COMP:11604"/>
        <dbReference type="ChEBI" id="CHEBI:15378"/>
        <dbReference type="ChEBI" id="CHEBI:29999"/>
        <dbReference type="ChEBI" id="CHEBI:30616"/>
        <dbReference type="ChEBI" id="CHEBI:83421"/>
        <dbReference type="ChEBI" id="CHEBI:456216"/>
        <dbReference type="EC" id="2.7.11.1"/>
    </reaction>
    <physiologicalReaction direction="left-to-right" evidence="11">
        <dbReference type="Rhea" id="RHEA:17990"/>
    </physiologicalReaction>
</comment>
<evidence type="ECO:0000256" key="8">
    <source>
        <dbReference type="ARBA" id="ARBA00023193"/>
    </source>
</evidence>
<dbReference type="SUPFAM" id="SSF52540">
    <property type="entry name" value="P-loop containing nucleoside triphosphate hydrolases"/>
    <property type="match status" value="1"/>
</dbReference>
<evidence type="ECO:0000256" key="6">
    <source>
        <dbReference type="ARBA" id="ARBA00022777"/>
    </source>
</evidence>
<dbReference type="InterPro" id="IPR008271">
    <property type="entry name" value="Ser/Thr_kinase_AS"/>
</dbReference>
<dbReference type="InParanoid" id="A0A1X7TSX0"/>
<dbReference type="SMART" id="SM00220">
    <property type="entry name" value="S_TKc"/>
    <property type="match status" value="1"/>
</dbReference>
<dbReference type="PROSITE" id="PS00107">
    <property type="entry name" value="PROTEIN_KINASE_ATP"/>
    <property type="match status" value="1"/>
</dbReference>
<dbReference type="Pfam" id="PF13086">
    <property type="entry name" value="AAA_11"/>
    <property type="match status" value="1"/>
</dbReference>
<comment type="catalytic activity">
    <reaction evidence="10">
        <text>L-threonyl-[protein] + ATP = O-phospho-L-threonyl-[protein] + ADP + H(+)</text>
        <dbReference type="Rhea" id="RHEA:46608"/>
        <dbReference type="Rhea" id="RHEA-COMP:11060"/>
        <dbReference type="Rhea" id="RHEA-COMP:11605"/>
        <dbReference type="ChEBI" id="CHEBI:15378"/>
        <dbReference type="ChEBI" id="CHEBI:30013"/>
        <dbReference type="ChEBI" id="CHEBI:30616"/>
        <dbReference type="ChEBI" id="CHEBI:61977"/>
        <dbReference type="ChEBI" id="CHEBI:456216"/>
        <dbReference type="EC" id="2.7.11.1"/>
    </reaction>
    <physiologicalReaction direction="left-to-right" evidence="10">
        <dbReference type="Rhea" id="RHEA:46609"/>
    </physiologicalReaction>
</comment>
<organism evidence="15">
    <name type="scientific">Amphimedon queenslandica</name>
    <name type="common">Sponge</name>
    <dbReference type="NCBI Taxonomy" id="400682"/>
    <lineage>
        <taxon>Eukaryota</taxon>
        <taxon>Metazoa</taxon>
        <taxon>Porifera</taxon>
        <taxon>Demospongiae</taxon>
        <taxon>Heteroscleromorpha</taxon>
        <taxon>Haplosclerida</taxon>
        <taxon>Niphatidae</taxon>
        <taxon>Amphimedon</taxon>
    </lineage>
</organism>
<dbReference type="InterPro" id="IPR000719">
    <property type="entry name" value="Prot_kinase_dom"/>
</dbReference>
<dbReference type="Gene3D" id="1.10.510.10">
    <property type="entry name" value="Transferase(Phosphotransferase) domain 1"/>
    <property type="match status" value="1"/>
</dbReference>
<dbReference type="EnsemblMetazoa" id="Aqu2.1.18072_001">
    <property type="protein sequence ID" value="Aqu2.1.18072_001"/>
    <property type="gene ID" value="Aqu2.1.18072"/>
</dbReference>
<evidence type="ECO:0000256" key="2">
    <source>
        <dbReference type="ARBA" id="ARBA00022527"/>
    </source>
</evidence>
<dbReference type="SUPFAM" id="SSF56112">
    <property type="entry name" value="Protein kinase-like (PK-like)"/>
    <property type="match status" value="1"/>
</dbReference>
<dbReference type="PROSITE" id="PS00108">
    <property type="entry name" value="PROTEIN_KINASE_ST"/>
    <property type="match status" value="1"/>
</dbReference>
<dbReference type="InterPro" id="IPR041679">
    <property type="entry name" value="DNA2/NAM7-like_C"/>
</dbReference>
<dbReference type="FunFam" id="1.10.510.10:FF:000251">
    <property type="entry name" value="eukaryotic translation initiation factor 2-alpha kinase 3"/>
    <property type="match status" value="1"/>
</dbReference>
<dbReference type="GO" id="GO:0004694">
    <property type="term" value="F:eukaryotic translation initiation factor 2alpha kinase activity"/>
    <property type="evidence" value="ECO:0007669"/>
    <property type="project" value="TreeGrafter"/>
</dbReference>
<dbReference type="InterPro" id="IPR027417">
    <property type="entry name" value="P-loop_NTPase"/>
</dbReference>
<dbReference type="GO" id="GO:0004386">
    <property type="term" value="F:helicase activity"/>
    <property type="evidence" value="ECO:0007669"/>
    <property type="project" value="InterPro"/>
</dbReference>
<evidence type="ECO:0000256" key="5">
    <source>
        <dbReference type="ARBA" id="ARBA00022741"/>
    </source>
</evidence>
<evidence type="ECO:0000256" key="7">
    <source>
        <dbReference type="ARBA" id="ARBA00022840"/>
    </source>
</evidence>
<dbReference type="Pfam" id="PF00069">
    <property type="entry name" value="Pkinase"/>
    <property type="match status" value="1"/>
</dbReference>
<proteinExistence type="inferred from homology"/>